<dbReference type="InterPro" id="IPR042489">
    <property type="entry name" value="CapZ_alpha_1"/>
</dbReference>
<evidence type="ECO:0000313" key="7">
    <source>
        <dbReference type="EMBL" id="KAJ3199543.1"/>
    </source>
</evidence>
<proteinExistence type="inferred from homology"/>
<dbReference type="PANTHER" id="PTHR10653:SF0">
    <property type="entry name" value="F-ACTIN-CAPPING PROTEIN SUBUNIT ALPHA"/>
    <property type="match status" value="1"/>
</dbReference>
<comment type="similarity">
    <text evidence="1 6">Belongs to the F-actin-capping protein alpha subunit family.</text>
</comment>
<dbReference type="Gene3D" id="3.90.1150.210">
    <property type="entry name" value="F-actin capping protein, beta subunit"/>
    <property type="match status" value="1"/>
</dbReference>
<dbReference type="PANTHER" id="PTHR10653">
    <property type="entry name" value="F-ACTIN-CAPPING PROTEIN SUBUNIT ALPHA"/>
    <property type="match status" value="1"/>
</dbReference>
<evidence type="ECO:0000256" key="5">
    <source>
        <dbReference type="ARBA" id="ARBA00025389"/>
    </source>
</evidence>
<evidence type="ECO:0000313" key="8">
    <source>
        <dbReference type="Proteomes" id="UP001211065"/>
    </source>
</evidence>
<comment type="caution">
    <text evidence="7">The sequence shown here is derived from an EMBL/GenBank/DDBJ whole genome shotgun (WGS) entry which is preliminary data.</text>
</comment>
<dbReference type="InterPro" id="IPR042276">
    <property type="entry name" value="CapZ_alpha/beta_2"/>
</dbReference>
<comment type="subunit">
    <text evidence="6">Heterodimer of an alpha and a beta subunit.</text>
</comment>
<evidence type="ECO:0000256" key="4">
    <source>
        <dbReference type="ARBA" id="ARBA00023203"/>
    </source>
</evidence>
<accession>A0AAD5TSU8</accession>
<dbReference type="InterPro" id="IPR037282">
    <property type="entry name" value="CapZ_alpha/beta"/>
</dbReference>
<evidence type="ECO:0000256" key="3">
    <source>
        <dbReference type="ARBA" id="ARBA00022467"/>
    </source>
</evidence>
<dbReference type="SUPFAM" id="SSF90096">
    <property type="entry name" value="Subunits of heterodimeric actin filament capping protein Capz"/>
    <property type="match status" value="1"/>
</dbReference>
<dbReference type="GO" id="GO:0051016">
    <property type="term" value="P:barbed-end actin filament capping"/>
    <property type="evidence" value="ECO:0007669"/>
    <property type="project" value="UniProtKB-UniRule"/>
</dbReference>
<protein>
    <recommendedName>
        <fullName evidence="2 6">F-actin-capping protein subunit alpha</fullName>
    </recommendedName>
</protein>
<reference evidence="7" key="1">
    <citation type="submission" date="2020-05" db="EMBL/GenBank/DDBJ databases">
        <title>Phylogenomic resolution of chytrid fungi.</title>
        <authorList>
            <person name="Stajich J.E."/>
            <person name="Amses K."/>
            <person name="Simmons R."/>
            <person name="Seto K."/>
            <person name="Myers J."/>
            <person name="Bonds A."/>
            <person name="Quandt C.A."/>
            <person name="Barry K."/>
            <person name="Liu P."/>
            <person name="Grigoriev I."/>
            <person name="Longcore J.E."/>
            <person name="James T.Y."/>
        </authorList>
    </citation>
    <scope>NUCLEOTIDE SEQUENCE</scope>
    <source>
        <strain evidence="7">JEL0476</strain>
    </source>
</reference>
<dbReference type="PRINTS" id="PR00191">
    <property type="entry name" value="FACTINCAPA"/>
</dbReference>
<dbReference type="InterPro" id="IPR017865">
    <property type="entry name" value="F-actin_cap_asu_CS"/>
</dbReference>
<dbReference type="GO" id="GO:0051015">
    <property type="term" value="F:actin filament binding"/>
    <property type="evidence" value="ECO:0007669"/>
    <property type="project" value="TreeGrafter"/>
</dbReference>
<sequence>MSKEEISNEILLSSPPGEINDVFNDLRVLINDDTLLQNLKPTFANYNKSNLVFVNLPESNPVLITPFNELDNGSYFDPRTNQSFDLDHMTHAISNIESITKSEKFESIRKVLDDSILEYTNEHFPEGVSGVFETVKNGGEIIVCISDSKFNPNNYWNAKWQSLYTLSIDTKKLVGEAKVLVHYYEDGNVQLNVNRTLSINLDYDLDQPETVSTSTLKEILKFENSFQNTLNESYSKLTGNAFKNLRRPLPIFSTKIDWNTISSRKFKNKKKN</sequence>
<dbReference type="FunFam" id="3.90.1150.210:FF:000003">
    <property type="entry name" value="F-actin-capping protein subunit alpha"/>
    <property type="match status" value="1"/>
</dbReference>
<dbReference type="Gene3D" id="3.30.1140.60">
    <property type="entry name" value="F-actin capping protein, alpha subunit"/>
    <property type="match status" value="1"/>
</dbReference>
<keyword evidence="4 6" id="KW-0009">Actin-binding</keyword>
<comment type="function">
    <text evidence="5 6">F-actin-capping proteins bind in a Ca(2+)-independent manner to the fast growing ends of actin filaments (barbed end) thereby blocking the exchange of subunits at these ends. Unlike other capping proteins (such as gelsolin and severin), these proteins do not sever actin filaments.</text>
</comment>
<dbReference type="AlphaFoldDB" id="A0AAD5TSU8"/>
<dbReference type="GO" id="GO:0030036">
    <property type="term" value="P:actin cytoskeleton organization"/>
    <property type="evidence" value="ECO:0007669"/>
    <property type="project" value="TreeGrafter"/>
</dbReference>
<dbReference type="InterPro" id="IPR002189">
    <property type="entry name" value="CapZ_alpha"/>
</dbReference>
<dbReference type="GO" id="GO:0030863">
    <property type="term" value="C:cortical cytoskeleton"/>
    <property type="evidence" value="ECO:0007669"/>
    <property type="project" value="TreeGrafter"/>
</dbReference>
<evidence type="ECO:0000256" key="2">
    <source>
        <dbReference type="ARBA" id="ARBA00014038"/>
    </source>
</evidence>
<keyword evidence="8" id="KW-1185">Reference proteome</keyword>
<dbReference type="GO" id="GO:0008290">
    <property type="term" value="C:F-actin capping protein complex"/>
    <property type="evidence" value="ECO:0007669"/>
    <property type="project" value="UniProtKB-UniRule"/>
</dbReference>
<dbReference type="PROSITE" id="PS00748">
    <property type="entry name" value="F_ACTIN_CAPPING_A_1"/>
    <property type="match status" value="1"/>
</dbReference>
<name>A0AAD5TSU8_9FUNG</name>
<organism evidence="7 8">
    <name type="scientific">Clydaea vesicula</name>
    <dbReference type="NCBI Taxonomy" id="447962"/>
    <lineage>
        <taxon>Eukaryota</taxon>
        <taxon>Fungi</taxon>
        <taxon>Fungi incertae sedis</taxon>
        <taxon>Chytridiomycota</taxon>
        <taxon>Chytridiomycota incertae sedis</taxon>
        <taxon>Chytridiomycetes</taxon>
        <taxon>Lobulomycetales</taxon>
        <taxon>Lobulomycetaceae</taxon>
        <taxon>Clydaea</taxon>
    </lineage>
</organism>
<evidence type="ECO:0000256" key="1">
    <source>
        <dbReference type="ARBA" id="ARBA00010479"/>
    </source>
</evidence>
<keyword evidence="3 6" id="KW-0117">Actin capping</keyword>
<dbReference type="Pfam" id="PF01267">
    <property type="entry name" value="F-actin_cap_A"/>
    <property type="match status" value="1"/>
</dbReference>
<dbReference type="EMBL" id="JADGJW010002089">
    <property type="protein sequence ID" value="KAJ3199543.1"/>
    <property type="molecule type" value="Genomic_DNA"/>
</dbReference>
<gene>
    <name evidence="7" type="ORF">HK099_003107</name>
</gene>
<dbReference type="Proteomes" id="UP001211065">
    <property type="component" value="Unassembled WGS sequence"/>
</dbReference>
<evidence type="ECO:0000256" key="6">
    <source>
        <dbReference type="RuleBase" id="RU365077"/>
    </source>
</evidence>